<dbReference type="SUPFAM" id="SSF46785">
    <property type="entry name" value="Winged helix' DNA-binding domain"/>
    <property type="match status" value="1"/>
</dbReference>
<dbReference type="RefSeq" id="WP_087343142.1">
    <property type="nucleotide sequence ID" value="NZ_NFJX01000004.1"/>
</dbReference>
<dbReference type="CDD" id="cd05466">
    <property type="entry name" value="PBP2_LTTR_substrate"/>
    <property type="match status" value="1"/>
</dbReference>
<dbReference type="EMBL" id="NFJX01000004">
    <property type="protein sequence ID" value="OUP20443.1"/>
    <property type="molecule type" value="Genomic_DNA"/>
</dbReference>
<gene>
    <name evidence="6" type="ORF">B5F32_05820</name>
</gene>
<dbReference type="InterPro" id="IPR036390">
    <property type="entry name" value="WH_DNA-bd_sf"/>
</dbReference>
<accession>A0A1Y4IJP5</accession>
<evidence type="ECO:0000313" key="6">
    <source>
        <dbReference type="EMBL" id="OUP20443.1"/>
    </source>
</evidence>
<evidence type="ECO:0000256" key="4">
    <source>
        <dbReference type="ARBA" id="ARBA00023163"/>
    </source>
</evidence>
<dbReference type="GO" id="GO:0005829">
    <property type="term" value="C:cytosol"/>
    <property type="evidence" value="ECO:0007669"/>
    <property type="project" value="TreeGrafter"/>
</dbReference>
<dbReference type="GO" id="GO:0003700">
    <property type="term" value="F:DNA-binding transcription factor activity"/>
    <property type="evidence" value="ECO:0007669"/>
    <property type="project" value="InterPro"/>
</dbReference>
<dbReference type="SUPFAM" id="SSF53850">
    <property type="entry name" value="Periplasmic binding protein-like II"/>
    <property type="match status" value="1"/>
</dbReference>
<keyword evidence="2" id="KW-0805">Transcription regulation</keyword>
<dbReference type="InterPro" id="IPR050950">
    <property type="entry name" value="HTH-type_LysR_regulators"/>
</dbReference>
<dbReference type="PROSITE" id="PS50931">
    <property type="entry name" value="HTH_LYSR"/>
    <property type="match status" value="1"/>
</dbReference>
<dbReference type="Gene3D" id="1.10.10.10">
    <property type="entry name" value="Winged helix-like DNA-binding domain superfamily/Winged helix DNA-binding domain"/>
    <property type="match status" value="1"/>
</dbReference>
<evidence type="ECO:0000256" key="2">
    <source>
        <dbReference type="ARBA" id="ARBA00023015"/>
    </source>
</evidence>
<name>A0A1Y4IJP5_PARDI</name>
<evidence type="ECO:0000313" key="7">
    <source>
        <dbReference type="Proteomes" id="UP000195950"/>
    </source>
</evidence>
<feature type="domain" description="HTH lysR-type" evidence="5">
    <location>
        <begin position="1"/>
        <end position="58"/>
    </location>
</feature>
<dbReference type="InterPro" id="IPR005119">
    <property type="entry name" value="LysR_subst-bd"/>
</dbReference>
<proteinExistence type="inferred from homology"/>
<reference evidence="7" key="1">
    <citation type="submission" date="2017-04" db="EMBL/GenBank/DDBJ databases">
        <title>Function of individual gut microbiota members based on whole genome sequencing of pure cultures obtained from chicken caecum.</title>
        <authorList>
            <person name="Medvecky M."/>
            <person name="Cejkova D."/>
            <person name="Polansky O."/>
            <person name="Karasova D."/>
            <person name="Kubasova T."/>
            <person name="Cizek A."/>
            <person name="Rychlik I."/>
        </authorList>
    </citation>
    <scope>NUCLEOTIDE SEQUENCE [LARGE SCALE GENOMIC DNA]</scope>
    <source>
        <strain evidence="7">An199</strain>
    </source>
</reference>
<evidence type="ECO:0000256" key="3">
    <source>
        <dbReference type="ARBA" id="ARBA00023125"/>
    </source>
</evidence>
<keyword evidence="3" id="KW-0238">DNA-binding</keyword>
<comment type="similarity">
    <text evidence="1">Belongs to the LysR transcriptional regulatory family.</text>
</comment>
<dbReference type="InterPro" id="IPR036388">
    <property type="entry name" value="WH-like_DNA-bd_sf"/>
</dbReference>
<sequence>MELRQLRYFEKASELLNFTEAAKSLFLSQSTLSQQIKQLEEELGVLLFDRIGKRIVLTEAGESFLPYARNAIRDADCGKQIIQDLQGIETGLLRIGVTYSLTFLLTKALVKFSTRYPKIKVEITFATSYELVEKLENNKVDFILSLESGNSYEDFETMPLFSSRLHLIVHQSHPFSGLKIISLEKLVTVPLILPAKGFVTRGIIDKICELKNLDLIADMELNDVHTIINLVTTGKWGTILTFASARNESQLVKIPIRSDKSLSTRASLFWAKGTYQKKSSLAFAKILSEMTEAHDFALPDHAPTKDHSTAT</sequence>
<dbReference type="InterPro" id="IPR000847">
    <property type="entry name" value="LysR_HTH_N"/>
</dbReference>
<dbReference type="Proteomes" id="UP000195950">
    <property type="component" value="Unassembled WGS sequence"/>
</dbReference>
<keyword evidence="4" id="KW-0804">Transcription</keyword>
<protein>
    <recommendedName>
        <fullName evidence="5">HTH lysR-type domain-containing protein</fullName>
    </recommendedName>
</protein>
<evidence type="ECO:0000259" key="5">
    <source>
        <dbReference type="PROSITE" id="PS50931"/>
    </source>
</evidence>
<dbReference type="GO" id="GO:0003677">
    <property type="term" value="F:DNA binding"/>
    <property type="evidence" value="ECO:0007669"/>
    <property type="project" value="UniProtKB-KW"/>
</dbReference>
<dbReference type="PRINTS" id="PR00039">
    <property type="entry name" value="HTHLYSR"/>
</dbReference>
<dbReference type="Pfam" id="PF00126">
    <property type="entry name" value="HTH_1"/>
    <property type="match status" value="1"/>
</dbReference>
<dbReference type="PANTHER" id="PTHR30419">
    <property type="entry name" value="HTH-TYPE TRANSCRIPTIONAL REGULATOR YBHD"/>
    <property type="match status" value="1"/>
</dbReference>
<dbReference type="Pfam" id="PF03466">
    <property type="entry name" value="LysR_substrate"/>
    <property type="match status" value="1"/>
</dbReference>
<comment type="caution">
    <text evidence="6">The sequence shown here is derived from an EMBL/GenBank/DDBJ whole genome shotgun (WGS) entry which is preliminary data.</text>
</comment>
<dbReference type="FunFam" id="1.10.10.10:FF:000001">
    <property type="entry name" value="LysR family transcriptional regulator"/>
    <property type="match status" value="1"/>
</dbReference>
<dbReference type="Gene3D" id="3.40.190.290">
    <property type="match status" value="1"/>
</dbReference>
<dbReference type="AlphaFoldDB" id="A0A1Y4IJP5"/>
<organism evidence="6 7">
    <name type="scientific">Parabacteroides distasonis</name>
    <dbReference type="NCBI Taxonomy" id="823"/>
    <lineage>
        <taxon>Bacteria</taxon>
        <taxon>Pseudomonadati</taxon>
        <taxon>Bacteroidota</taxon>
        <taxon>Bacteroidia</taxon>
        <taxon>Bacteroidales</taxon>
        <taxon>Tannerellaceae</taxon>
        <taxon>Parabacteroides</taxon>
    </lineage>
</organism>
<evidence type="ECO:0000256" key="1">
    <source>
        <dbReference type="ARBA" id="ARBA00009437"/>
    </source>
</evidence>
<dbReference type="PANTHER" id="PTHR30419:SF8">
    <property type="entry name" value="NITROGEN ASSIMILATION TRANSCRIPTIONAL ACTIVATOR-RELATED"/>
    <property type="match status" value="1"/>
</dbReference>